<evidence type="ECO:0000313" key="14">
    <source>
        <dbReference type="EMBL" id="CAD8543020.1"/>
    </source>
</evidence>
<dbReference type="SMART" id="SM00490">
    <property type="entry name" value="HELICc"/>
    <property type="match status" value="1"/>
</dbReference>
<comment type="similarity">
    <text evidence="9">Belongs to the DEAD box helicase family.</text>
</comment>
<feature type="domain" description="Helicase C-terminal" evidence="12">
    <location>
        <begin position="256"/>
        <end position="417"/>
    </location>
</feature>
<keyword evidence="4 9" id="KW-0347">Helicase</keyword>
<name>A0A7S0J6X3_9EUKA</name>
<keyword evidence="6" id="KW-0694">RNA-binding</keyword>
<gene>
    <name evidence="14" type="ORF">CLEP1334_LOCUS18307</name>
</gene>
<evidence type="ECO:0000256" key="5">
    <source>
        <dbReference type="ARBA" id="ARBA00022840"/>
    </source>
</evidence>
<dbReference type="PROSITE" id="PS51195">
    <property type="entry name" value="Q_MOTIF"/>
    <property type="match status" value="1"/>
</dbReference>
<dbReference type="PROSITE" id="PS51192">
    <property type="entry name" value="HELICASE_ATP_BIND_1"/>
    <property type="match status" value="1"/>
</dbReference>
<proteinExistence type="inferred from homology"/>
<dbReference type="SUPFAM" id="SSF52540">
    <property type="entry name" value="P-loop containing nucleoside triphosphate hydrolases"/>
    <property type="match status" value="1"/>
</dbReference>
<evidence type="ECO:0000256" key="9">
    <source>
        <dbReference type="RuleBase" id="RU000492"/>
    </source>
</evidence>
<dbReference type="FunFam" id="3.40.50.300:FF:000849">
    <property type="entry name" value="ATP-dependent RNA helicase DBP5"/>
    <property type="match status" value="1"/>
</dbReference>
<dbReference type="InterPro" id="IPR014014">
    <property type="entry name" value="RNA_helicase_DEAD_Q_motif"/>
</dbReference>
<keyword evidence="3 9" id="KW-0378">Hydrolase</keyword>
<dbReference type="EC" id="3.6.4.13" evidence="1"/>
<keyword evidence="2 9" id="KW-0547">Nucleotide-binding</keyword>
<evidence type="ECO:0000256" key="1">
    <source>
        <dbReference type="ARBA" id="ARBA00012552"/>
    </source>
</evidence>
<dbReference type="SMART" id="SM00487">
    <property type="entry name" value="DEXDc"/>
    <property type="match status" value="1"/>
</dbReference>
<dbReference type="AlphaFoldDB" id="A0A7S0J6X3"/>
<evidence type="ECO:0000259" key="12">
    <source>
        <dbReference type="PROSITE" id="PS51194"/>
    </source>
</evidence>
<feature type="domain" description="DEAD-box RNA helicase Q" evidence="13">
    <location>
        <begin position="41"/>
        <end position="69"/>
    </location>
</feature>
<dbReference type="GO" id="GO:0003723">
    <property type="term" value="F:RNA binding"/>
    <property type="evidence" value="ECO:0007669"/>
    <property type="project" value="UniProtKB-KW"/>
</dbReference>
<feature type="domain" description="Helicase ATP-binding" evidence="11">
    <location>
        <begin position="72"/>
        <end position="245"/>
    </location>
</feature>
<feature type="compositionally biased region" description="Basic and acidic residues" evidence="10">
    <location>
        <begin position="1"/>
        <end position="11"/>
    </location>
</feature>
<keyword evidence="5 9" id="KW-0067">ATP-binding</keyword>
<dbReference type="InterPro" id="IPR011545">
    <property type="entry name" value="DEAD/DEAH_box_helicase_dom"/>
</dbReference>
<dbReference type="CDD" id="cd18787">
    <property type="entry name" value="SF2_C_DEAD"/>
    <property type="match status" value="1"/>
</dbReference>
<dbReference type="Pfam" id="PF00270">
    <property type="entry name" value="DEAD"/>
    <property type="match status" value="1"/>
</dbReference>
<dbReference type="PROSITE" id="PS51194">
    <property type="entry name" value="HELICASE_CTER"/>
    <property type="match status" value="1"/>
</dbReference>
<feature type="region of interest" description="Disordered" evidence="10">
    <location>
        <begin position="1"/>
        <end position="41"/>
    </location>
</feature>
<dbReference type="GO" id="GO:0005524">
    <property type="term" value="F:ATP binding"/>
    <property type="evidence" value="ECO:0007669"/>
    <property type="project" value="UniProtKB-KW"/>
</dbReference>
<reference evidence="14" key="1">
    <citation type="submission" date="2021-01" db="EMBL/GenBank/DDBJ databases">
        <authorList>
            <person name="Corre E."/>
            <person name="Pelletier E."/>
            <person name="Niang G."/>
            <person name="Scheremetjew M."/>
            <person name="Finn R."/>
            <person name="Kale V."/>
            <person name="Holt S."/>
            <person name="Cochrane G."/>
            <person name="Meng A."/>
            <person name="Brown T."/>
            <person name="Cohen L."/>
        </authorList>
    </citation>
    <scope>NUCLEOTIDE SEQUENCE</scope>
    <source>
        <strain evidence="14">RCC1130</strain>
    </source>
</reference>
<organism evidence="14">
    <name type="scientific">Calcidiscus leptoporus</name>
    <dbReference type="NCBI Taxonomy" id="127549"/>
    <lineage>
        <taxon>Eukaryota</taxon>
        <taxon>Haptista</taxon>
        <taxon>Haptophyta</taxon>
        <taxon>Prymnesiophyceae</taxon>
        <taxon>Coccolithales</taxon>
        <taxon>Calcidiscaceae</taxon>
        <taxon>Calcidiscus</taxon>
    </lineage>
</organism>
<evidence type="ECO:0000259" key="13">
    <source>
        <dbReference type="PROSITE" id="PS51195"/>
    </source>
</evidence>
<dbReference type="GO" id="GO:0003724">
    <property type="term" value="F:RNA helicase activity"/>
    <property type="evidence" value="ECO:0007669"/>
    <property type="project" value="UniProtKB-EC"/>
</dbReference>
<dbReference type="InterPro" id="IPR014001">
    <property type="entry name" value="Helicase_ATP-bd"/>
</dbReference>
<comment type="catalytic activity">
    <reaction evidence="7">
        <text>ATP + H2O = ADP + phosphate + H(+)</text>
        <dbReference type="Rhea" id="RHEA:13065"/>
        <dbReference type="ChEBI" id="CHEBI:15377"/>
        <dbReference type="ChEBI" id="CHEBI:15378"/>
        <dbReference type="ChEBI" id="CHEBI:30616"/>
        <dbReference type="ChEBI" id="CHEBI:43474"/>
        <dbReference type="ChEBI" id="CHEBI:456216"/>
        <dbReference type="EC" id="3.6.4.13"/>
    </reaction>
</comment>
<dbReference type="FunFam" id="3.40.50.300:FF:000031">
    <property type="entry name" value="Eukaryotic initiation factor 4A-III"/>
    <property type="match status" value="1"/>
</dbReference>
<evidence type="ECO:0000256" key="8">
    <source>
        <dbReference type="PROSITE-ProRule" id="PRU00552"/>
    </source>
</evidence>
<dbReference type="InterPro" id="IPR001650">
    <property type="entry name" value="Helicase_C-like"/>
</dbReference>
<dbReference type="PANTHER" id="PTHR47958">
    <property type="entry name" value="ATP-DEPENDENT RNA HELICASE DBP3"/>
    <property type="match status" value="1"/>
</dbReference>
<evidence type="ECO:0000256" key="3">
    <source>
        <dbReference type="ARBA" id="ARBA00022801"/>
    </source>
</evidence>
<dbReference type="InterPro" id="IPR000629">
    <property type="entry name" value="RNA-helicase_DEAD-box_CS"/>
</dbReference>
<evidence type="ECO:0000256" key="4">
    <source>
        <dbReference type="ARBA" id="ARBA00022806"/>
    </source>
</evidence>
<evidence type="ECO:0000256" key="7">
    <source>
        <dbReference type="ARBA" id="ARBA00047984"/>
    </source>
</evidence>
<feature type="compositionally biased region" description="Basic and acidic residues" evidence="10">
    <location>
        <begin position="19"/>
        <end position="41"/>
    </location>
</feature>
<accession>A0A7S0J6X3</accession>
<sequence>MQTIQNKHEEAVETQVCGQEERNGERNDERDGERNLADPIDDFDRMGLREALLRGIYSHGFEKPTPIQQRAIKPLSRLRDTIAQAQSGTGKTGAFAIGALQTIDLNERATQVIILSNTRELAKQTAEAVSRLGHYMAVTSVACTGGSSARADEEKLRRGVQVVSGTPGRVLDMLRRGALRPDRVASMIVDEADEMLSGGERGFREQVYDVFQMLRSSVHVALFSATMPAEVLELSERFMREPVRILVKREAVTLDGIKQFYINVEHEHFKLDTLLDLYSKLSVTQAIIFANTRRRVEWLTQSLNEQDFTCSAMHADLTSAERHETIEAFRCGGSRILISTDVLARGIDVQQVSLVINFNLPTNKEAYIHRIGRSGRCGRKGVGINLITLDDVRALREIEQFYATQINELPSNFADHLI</sequence>
<evidence type="ECO:0000256" key="10">
    <source>
        <dbReference type="SAM" id="MobiDB-lite"/>
    </source>
</evidence>
<dbReference type="EMBL" id="HBER01036124">
    <property type="protein sequence ID" value="CAD8543020.1"/>
    <property type="molecule type" value="Transcribed_RNA"/>
</dbReference>
<evidence type="ECO:0000256" key="2">
    <source>
        <dbReference type="ARBA" id="ARBA00022741"/>
    </source>
</evidence>
<dbReference type="InterPro" id="IPR027417">
    <property type="entry name" value="P-loop_NTPase"/>
</dbReference>
<feature type="short sequence motif" description="Q motif" evidence="8">
    <location>
        <begin position="41"/>
        <end position="69"/>
    </location>
</feature>
<dbReference type="GO" id="GO:0016787">
    <property type="term" value="F:hydrolase activity"/>
    <property type="evidence" value="ECO:0007669"/>
    <property type="project" value="UniProtKB-KW"/>
</dbReference>
<dbReference type="Gene3D" id="3.40.50.300">
    <property type="entry name" value="P-loop containing nucleotide triphosphate hydrolases"/>
    <property type="match status" value="2"/>
</dbReference>
<protein>
    <recommendedName>
        <fullName evidence="1">RNA helicase</fullName>
        <ecNumber evidence="1">3.6.4.13</ecNumber>
    </recommendedName>
</protein>
<dbReference type="PROSITE" id="PS00039">
    <property type="entry name" value="DEAD_ATP_HELICASE"/>
    <property type="match status" value="1"/>
</dbReference>
<evidence type="ECO:0000256" key="6">
    <source>
        <dbReference type="ARBA" id="ARBA00022884"/>
    </source>
</evidence>
<dbReference type="Pfam" id="PF00271">
    <property type="entry name" value="Helicase_C"/>
    <property type="match status" value="1"/>
</dbReference>
<evidence type="ECO:0000259" key="11">
    <source>
        <dbReference type="PROSITE" id="PS51192"/>
    </source>
</evidence>